<name>A0A916UHL9_9SPHI</name>
<dbReference type="Proteomes" id="UP000651668">
    <property type="component" value="Unassembled WGS sequence"/>
</dbReference>
<sequence>MMFKKVLIAEDHESISISVQKTLTDLGIHYDARDYVYYCDDALSRIKKALSENQPYQLLITDISFDTDIPQELISGLDLIKAVKAIQPDIKTLVFSIENRMAVASTFINELGADAFVPKARGDAKDLRIAIESITKNAVYFSPNLRQRNGMQQKFDFTAYDKTIIQLLAQGTAQKDIPVYLQKSNIRPAGLSSVEKRLHAIKSTLNISSNEQLVAYCKDLKVI</sequence>
<dbReference type="AlphaFoldDB" id="A0A916UHL9"/>
<evidence type="ECO:0000259" key="5">
    <source>
        <dbReference type="PROSITE" id="PS50110"/>
    </source>
</evidence>
<dbReference type="Gene3D" id="3.40.50.2300">
    <property type="match status" value="1"/>
</dbReference>
<evidence type="ECO:0000313" key="6">
    <source>
        <dbReference type="EMBL" id="GGC73960.1"/>
    </source>
</evidence>
<dbReference type="Pfam" id="PF00072">
    <property type="entry name" value="Response_reg"/>
    <property type="match status" value="1"/>
</dbReference>
<evidence type="ECO:0000256" key="3">
    <source>
        <dbReference type="ARBA" id="ARBA00023163"/>
    </source>
</evidence>
<keyword evidence="4" id="KW-0597">Phosphoprotein</keyword>
<keyword evidence="7" id="KW-1185">Reference proteome</keyword>
<accession>A0A916UHL9</accession>
<reference evidence="6" key="2">
    <citation type="submission" date="2020-09" db="EMBL/GenBank/DDBJ databases">
        <authorList>
            <person name="Sun Q."/>
            <person name="Zhou Y."/>
        </authorList>
    </citation>
    <scope>NUCLEOTIDE SEQUENCE</scope>
    <source>
        <strain evidence="6">CGMCC 1.15343</strain>
    </source>
</reference>
<dbReference type="SUPFAM" id="SSF52172">
    <property type="entry name" value="CheY-like"/>
    <property type="match status" value="1"/>
</dbReference>
<feature type="domain" description="Response regulatory" evidence="5">
    <location>
        <begin position="5"/>
        <end position="134"/>
    </location>
</feature>
<evidence type="ECO:0000256" key="1">
    <source>
        <dbReference type="ARBA" id="ARBA00023015"/>
    </source>
</evidence>
<evidence type="ECO:0000313" key="7">
    <source>
        <dbReference type="Proteomes" id="UP000651668"/>
    </source>
</evidence>
<organism evidence="6 7">
    <name type="scientific">Pedobacter quisquiliarum</name>
    <dbReference type="NCBI Taxonomy" id="1834438"/>
    <lineage>
        <taxon>Bacteria</taxon>
        <taxon>Pseudomonadati</taxon>
        <taxon>Bacteroidota</taxon>
        <taxon>Sphingobacteriia</taxon>
        <taxon>Sphingobacteriales</taxon>
        <taxon>Sphingobacteriaceae</taxon>
        <taxon>Pedobacter</taxon>
    </lineage>
</organism>
<dbReference type="InterPro" id="IPR011006">
    <property type="entry name" value="CheY-like_superfamily"/>
</dbReference>
<gene>
    <name evidence="6" type="ORF">GCM10011387_29430</name>
</gene>
<protein>
    <recommendedName>
        <fullName evidence="5">Response regulatory domain-containing protein</fullName>
    </recommendedName>
</protein>
<dbReference type="InterPro" id="IPR001789">
    <property type="entry name" value="Sig_transdc_resp-reg_receiver"/>
</dbReference>
<keyword evidence="2" id="KW-0238">DNA-binding</keyword>
<dbReference type="InterPro" id="IPR039420">
    <property type="entry name" value="WalR-like"/>
</dbReference>
<feature type="modified residue" description="4-aspartylphosphate" evidence="4">
    <location>
        <position position="62"/>
    </location>
</feature>
<dbReference type="PROSITE" id="PS50110">
    <property type="entry name" value="RESPONSE_REGULATORY"/>
    <property type="match status" value="1"/>
</dbReference>
<reference evidence="6" key="1">
    <citation type="journal article" date="2014" name="Int. J. Syst. Evol. Microbiol.">
        <title>Complete genome sequence of Corynebacterium casei LMG S-19264T (=DSM 44701T), isolated from a smear-ripened cheese.</title>
        <authorList>
            <consortium name="US DOE Joint Genome Institute (JGI-PGF)"/>
            <person name="Walter F."/>
            <person name="Albersmeier A."/>
            <person name="Kalinowski J."/>
            <person name="Ruckert C."/>
        </authorList>
    </citation>
    <scope>NUCLEOTIDE SEQUENCE</scope>
    <source>
        <strain evidence="6">CGMCC 1.15343</strain>
    </source>
</reference>
<dbReference type="RefSeq" id="WP_229663642.1">
    <property type="nucleotide sequence ID" value="NZ_BMIL01000011.1"/>
</dbReference>
<dbReference type="EMBL" id="BMIL01000011">
    <property type="protein sequence ID" value="GGC73960.1"/>
    <property type="molecule type" value="Genomic_DNA"/>
</dbReference>
<proteinExistence type="predicted"/>
<dbReference type="PANTHER" id="PTHR43214:SF41">
    <property type="entry name" value="NITRATE_NITRITE RESPONSE REGULATOR PROTEIN NARP"/>
    <property type="match status" value="1"/>
</dbReference>
<dbReference type="GO" id="GO:0003677">
    <property type="term" value="F:DNA binding"/>
    <property type="evidence" value="ECO:0007669"/>
    <property type="project" value="UniProtKB-KW"/>
</dbReference>
<evidence type="ECO:0000256" key="4">
    <source>
        <dbReference type="PROSITE-ProRule" id="PRU00169"/>
    </source>
</evidence>
<dbReference type="SMART" id="SM00448">
    <property type="entry name" value="REC"/>
    <property type="match status" value="1"/>
</dbReference>
<keyword evidence="3" id="KW-0804">Transcription</keyword>
<comment type="caution">
    <text evidence="6">The sequence shown here is derived from an EMBL/GenBank/DDBJ whole genome shotgun (WGS) entry which is preliminary data.</text>
</comment>
<dbReference type="GO" id="GO:0000160">
    <property type="term" value="P:phosphorelay signal transduction system"/>
    <property type="evidence" value="ECO:0007669"/>
    <property type="project" value="InterPro"/>
</dbReference>
<evidence type="ECO:0000256" key="2">
    <source>
        <dbReference type="ARBA" id="ARBA00023125"/>
    </source>
</evidence>
<dbReference type="PANTHER" id="PTHR43214">
    <property type="entry name" value="TWO-COMPONENT RESPONSE REGULATOR"/>
    <property type="match status" value="1"/>
</dbReference>
<keyword evidence="1" id="KW-0805">Transcription regulation</keyword>